<dbReference type="EMBL" id="GBRH01171826">
    <property type="protein sequence ID" value="JAE26070.1"/>
    <property type="molecule type" value="Transcribed_RNA"/>
</dbReference>
<evidence type="ECO:0000313" key="1">
    <source>
        <dbReference type="EMBL" id="JAE26070.1"/>
    </source>
</evidence>
<sequence length="29" mass="3453">MLLLMSLVLFILVLLQMPLMHLWLSHFLS</sequence>
<organism evidence="1">
    <name type="scientific">Arundo donax</name>
    <name type="common">Giant reed</name>
    <name type="synonym">Donax arundinaceus</name>
    <dbReference type="NCBI Taxonomy" id="35708"/>
    <lineage>
        <taxon>Eukaryota</taxon>
        <taxon>Viridiplantae</taxon>
        <taxon>Streptophyta</taxon>
        <taxon>Embryophyta</taxon>
        <taxon>Tracheophyta</taxon>
        <taxon>Spermatophyta</taxon>
        <taxon>Magnoliopsida</taxon>
        <taxon>Liliopsida</taxon>
        <taxon>Poales</taxon>
        <taxon>Poaceae</taxon>
        <taxon>PACMAD clade</taxon>
        <taxon>Arundinoideae</taxon>
        <taxon>Arundineae</taxon>
        <taxon>Arundo</taxon>
    </lineage>
</organism>
<reference evidence="1" key="2">
    <citation type="journal article" date="2015" name="Data Brief">
        <title>Shoot transcriptome of the giant reed, Arundo donax.</title>
        <authorList>
            <person name="Barrero R.A."/>
            <person name="Guerrero F.D."/>
            <person name="Moolhuijzen P."/>
            <person name="Goolsby J.A."/>
            <person name="Tidwell J."/>
            <person name="Bellgard S.E."/>
            <person name="Bellgard M.I."/>
        </authorList>
    </citation>
    <scope>NUCLEOTIDE SEQUENCE</scope>
    <source>
        <tissue evidence="1">Shoot tissue taken approximately 20 cm above the soil surface</tissue>
    </source>
</reference>
<dbReference type="AlphaFoldDB" id="A0A0A9GLT3"/>
<accession>A0A0A9GLT3</accession>
<proteinExistence type="predicted"/>
<reference evidence="1" key="1">
    <citation type="submission" date="2014-09" db="EMBL/GenBank/DDBJ databases">
        <authorList>
            <person name="Magalhaes I.L.F."/>
            <person name="Oliveira U."/>
            <person name="Santos F.R."/>
            <person name="Vidigal T.H.D.A."/>
            <person name="Brescovit A.D."/>
            <person name="Santos A.J."/>
        </authorList>
    </citation>
    <scope>NUCLEOTIDE SEQUENCE</scope>
    <source>
        <tissue evidence="1">Shoot tissue taken approximately 20 cm above the soil surface</tissue>
    </source>
</reference>
<protein>
    <submittedName>
        <fullName evidence="1">Uncharacterized protein</fullName>
    </submittedName>
</protein>
<name>A0A0A9GLT3_ARUDO</name>